<accession>A0A5J4JE57</accession>
<proteinExistence type="predicted"/>
<dbReference type="EMBL" id="BKZQ01000013">
    <property type="protein sequence ID" value="GER69991.1"/>
    <property type="molecule type" value="Genomic_DNA"/>
</dbReference>
<dbReference type="SUPFAM" id="SSF56059">
    <property type="entry name" value="Glutathione synthetase ATP-binding domain-like"/>
    <property type="match status" value="1"/>
</dbReference>
<dbReference type="Pfam" id="PF14398">
    <property type="entry name" value="ATPgrasp_YheCD"/>
    <property type="match status" value="1"/>
</dbReference>
<protein>
    <recommendedName>
        <fullName evidence="3">ATP-grasp domain-containing protein</fullName>
    </recommendedName>
</protein>
<dbReference type="InterPro" id="IPR026838">
    <property type="entry name" value="YheC/D"/>
</dbReference>
<evidence type="ECO:0008006" key="3">
    <source>
        <dbReference type="Google" id="ProtNLM"/>
    </source>
</evidence>
<dbReference type="AlphaFoldDB" id="A0A5J4JE57"/>
<dbReference type="Proteomes" id="UP000391919">
    <property type="component" value="Unassembled WGS sequence"/>
</dbReference>
<keyword evidence="2" id="KW-1185">Reference proteome</keyword>
<comment type="caution">
    <text evidence="1">The sequence shown here is derived from an EMBL/GenBank/DDBJ whole genome shotgun (WGS) entry which is preliminary data.</text>
</comment>
<reference evidence="1 2" key="1">
    <citation type="submission" date="2019-09" db="EMBL/GenBank/DDBJ databases">
        <title>Draft genome sequence of Bacillus sp. JC-7.</title>
        <authorList>
            <person name="Tanaka N."/>
            <person name="Shiwa Y."/>
            <person name="Fujita N."/>
            <person name="Tanasupawat S."/>
        </authorList>
    </citation>
    <scope>NUCLEOTIDE SEQUENCE [LARGE SCALE GENOMIC DNA]</scope>
    <source>
        <strain evidence="1 2">JC-7</strain>
    </source>
</reference>
<gene>
    <name evidence="1" type="ORF">BpJC7_12940</name>
</gene>
<name>A0A5J4JE57_9BACI</name>
<evidence type="ECO:0000313" key="2">
    <source>
        <dbReference type="Proteomes" id="UP000391919"/>
    </source>
</evidence>
<evidence type="ECO:0000313" key="1">
    <source>
        <dbReference type="EMBL" id="GER69991.1"/>
    </source>
</evidence>
<organism evidence="1 2">
    <name type="scientific">Weizmannia acidilactici</name>
    <dbReference type="NCBI Taxonomy" id="2607726"/>
    <lineage>
        <taxon>Bacteria</taxon>
        <taxon>Bacillati</taxon>
        <taxon>Bacillota</taxon>
        <taxon>Bacilli</taxon>
        <taxon>Bacillales</taxon>
        <taxon>Bacillaceae</taxon>
        <taxon>Heyndrickxia</taxon>
    </lineage>
</organism>
<dbReference type="RefSeq" id="WP_151705922.1">
    <property type="nucleotide sequence ID" value="NZ_BKZQ01000013.1"/>
</dbReference>
<sequence length="396" mass="44751">MTVVYFDRSKKIFARRQKTPLFWGKDKELLPFSGQLNRECSFRLVLKGEAAGPIIGILATKSQKGVISGSRDFYIRIQQKLQEKAGGLSFLFSLEDIRGETINGLFWDTGNGKWLRAIFPLPDTVYNRISSREEELAESFLQFSALLKQKGIPFFNPHFLNKYHLYETLLQQPEIAPFLPETVQVTDQNHFYCFLEQHRDVYVKPAARSQGYGIRRVIQHENGHFEYACPYSSRKFTDFAAVWRGIGKLLEKEAYLAQKTVQTVPLEGKKYDYRVHAHFNGKQYEVTGVGIRLARPGGITTHTAKGGEAAPLPPGANTSIVKEITPLIAACGTALSKAYGFFGEFTADIAPGLDGSLYLFELNAKPMEFDEPEIEEKKTEKLVDLFYMLSGYGPDD</sequence>